<dbReference type="AlphaFoldDB" id="A0A943EG78"/>
<reference evidence="1" key="1">
    <citation type="submission" date="2021-02" db="EMBL/GenBank/DDBJ databases">
        <title>Infant gut strain persistence is associated with maternal origin, phylogeny, and functional potential including surface adhesion and iron acquisition.</title>
        <authorList>
            <person name="Lou Y.C."/>
        </authorList>
    </citation>
    <scope>NUCLEOTIDE SEQUENCE</scope>
    <source>
        <strain evidence="1">L3_106_000M1_dasL3_106_000M1_concoct_15</strain>
    </source>
</reference>
<dbReference type="GO" id="GO:0009036">
    <property type="term" value="F:type II site-specific deoxyribonuclease activity"/>
    <property type="evidence" value="ECO:0007669"/>
    <property type="project" value="InterPro"/>
</dbReference>
<keyword evidence="1" id="KW-0540">Nuclease</keyword>
<accession>A0A943EG78</accession>
<dbReference type="Proteomes" id="UP000754226">
    <property type="component" value="Unassembled WGS sequence"/>
</dbReference>
<evidence type="ECO:0000313" key="2">
    <source>
        <dbReference type="Proteomes" id="UP000754226"/>
    </source>
</evidence>
<keyword evidence="1" id="KW-0378">Hydrolase</keyword>
<dbReference type="EC" id="3.1.21.-" evidence="1"/>
<organism evidence="1 2">
    <name type="scientific">Acidaminococcus intestini</name>
    <dbReference type="NCBI Taxonomy" id="187327"/>
    <lineage>
        <taxon>Bacteria</taxon>
        <taxon>Bacillati</taxon>
        <taxon>Bacillota</taxon>
        <taxon>Negativicutes</taxon>
        <taxon>Acidaminococcales</taxon>
        <taxon>Acidaminococcaceae</taxon>
        <taxon>Acidaminococcus</taxon>
    </lineage>
</organism>
<sequence length="196" mass="22298">MSINRDKPDLWKNDILQSVDLYNSWFMEFAPRAFRETRVTTASSVERALVDTSYLRNISVELLKNHPEVLPILRMSTCPPIARDRLVGLAGVTKSLVENMEDTDNPRVSPRMAADRLSDELSKIAKTINRMADPDIFVWLPEMREPTEQEVQRSATVVADRLCGAVADPIIRNAQEKRQLAAITHFLYGSQCRNKV</sequence>
<dbReference type="InterPro" id="IPR019072">
    <property type="entry name" value="Restrct_endonuc_II_XamI"/>
</dbReference>
<comment type="caution">
    <text evidence="1">The sequence shown here is derived from an EMBL/GenBank/DDBJ whole genome shotgun (WGS) entry which is preliminary data.</text>
</comment>
<dbReference type="GO" id="GO:0009307">
    <property type="term" value="P:DNA restriction-modification system"/>
    <property type="evidence" value="ECO:0007669"/>
    <property type="project" value="InterPro"/>
</dbReference>
<gene>
    <name evidence="1" type="ORF">KHX13_04275</name>
</gene>
<evidence type="ECO:0000313" key="1">
    <source>
        <dbReference type="EMBL" id="MBS5519541.1"/>
    </source>
</evidence>
<name>A0A943EG78_9FIRM</name>
<proteinExistence type="predicted"/>
<dbReference type="EMBL" id="JAGZCZ010000005">
    <property type="protein sequence ID" value="MBS5519541.1"/>
    <property type="molecule type" value="Genomic_DNA"/>
</dbReference>
<keyword evidence="1" id="KW-0255">Endonuclease</keyword>
<dbReference type="Pfam" id="PF09572">
    <property type="entry name" value="RE_XamI"/>
    <property type="match status" value="1"/>
</dbReference>
<dbReference type="GO" id="GO:0003677">
    <property type="term" value="F:DNA binding"/>
    <property type="evidence" value="ECO:0007669"/>
    <property type="project" value="InterPro"/>
</dbReference>
<protein>
    <submittedName>
        <fullName evidence="1">XamI family restriction endonuclease</fullName>
        <ecNumber evidence="1">3.1.21.-</ecNumber>
    </submittedName>
</protein>